<evidence type="ECO:0000256" key="4">
    <source>
        <dbReference type="ARBA" id="ARBA00022679"/>
    </source>
</evidence>
<dbReference type="PRINTS" id="PR00344">
    <property type="entry name" value="BCTRLSENSOR"/>
</dbReference>
<dbReference type="PANTHER" id="PTHR43711">
    <property type="entry name" value="TWO-COMPONENT HISTIDINE KINASE"/>
    <property type="match status" value="1"/>
</dbReference>
<organism evidence="8 9">
    <name type="scientific">Novosphingobium kunmingense</name>
    <dbReference type="NCBI Taxonomy" id="1211806"/>
    <lineage>
        <taxon>Bacteria</taxon>
        <taxon>Pseudomonadati</taxon>
        <taxon>Pseudomonadota</taxon>
        <taxon>Alphaproteobacteria</taxon>
        <taxon>Sphingomonadales</taxon>
        <taxon>Sphingomonadaceae</taxon>
        <taxon>Novosphingobium</taxon>
    </lineage>
</organism>
<gene>
    <name evidence="8" type="ORF">B0I00_0741</name>
</gene>
<comment type="catalytic activity">
    <reaction evidence="1">
        <text>ATP + protein L-histidine = ADP + protein N-phospho-L-histidine.</text>
        <dbReference type="EC" id="2.7.13.3"/>
    </reaction>
</comment>
<dbReference type="EMBL" id="PHUF01000002">
    <property type="protein sequence ID" value="PKB25539.1"/>
    <property type="molecule type" value="Genomic_DNA"/>
</dbReference>
<dbReference type="InterPro" id="IPR036097">
    <property type="entry name" value="HisK_dim/P_sf"/>
</dbReference>
<evidence type="ECO:0000313" key="8">
    <source>
        <dbReference type="EMBL" id="PKB25539.1"/>
    </source>
</evidence>
<dbReference type="InterPro" id="IPR003594">
    <property type="entry name" value="HATPase_dom"/>
</dbReference>
<dbReference type="RefSeq" id="WP_232730098.1">
    <property type="nucleotide sequence ID" value="NZ_PHUF01000002.1"/>
</dbReference>
<evidence type="ECO:0000256" key="2">
    <source>
        <dbReference type="ARBA" id="ARBA00012438"/>
    </source>
</evidence>
<dbReference type="Gene3D" id="3.30.565.10">
    <property type="entry name" value="Histidine kinase-like ATPase, C-terminal domain"/>
    <property type="match status" value="1"/>
</dbReference>
<dbReference type="SUPFAM" id="SSF55874">
    <property type="entry name" value="ATPase domain of HSP90 chaperone/DNA topoisomerase II/histidine kinase"/>
    <property type="match status" value="1"/>
</dbReference>
<dbReference type="SMART" id="SM00387">
    <property type="entry name" value="HATPase_c"/>
    <property type="match status" value="1"/>
</dbReference>
<evidence type="ECO:0000256" key="6">
    <source>
        <dbReference type="ARBA" id="ARBA00023012"/>
    </source>
</evidence>
<dbReference type="PROSITE" id="PS50109">
    <property type="entry name" value="HIS_KIN"/>
    <property type="match status" value="1"/>
</dbReference>
<keyword evidence="9" id="KW-1185">Reference proteome</keyword>
<evidence type="ECO:0000256" key="5">
    <source>
        <dbReference type="ARBA" id="ARBA00022777"/>
    </source>
</evidence>
<dbReference type="GO" id="GO:0000155">
    <property type="term" value="F:phosphorelay sensor kinase activity"/>
    <property type="evidence" value="ECO:0007669"/>
    <property type="project" value="InterPro"/>
</dbReference>
<dbReference type="InterPro" id="IPR050736">
    <property type="entry name" value="Sensor_HK_Regulatory"/>
</dbReference>
<evidence type="ECO:0000256" key="1">
    <source>
        <dbReference type="ARBA" id="ARBA00000085"/>
    </source>
</evidence>
<dbReference type="Proteomes" id="UP000232587">
    <property type="component" value="Unassembled WGS sequence"/>
</dbReference>
<protein>
    <recommendedName>
        <fullName evidence="2">histidine kinase</fullName>
        <ecNumber evidence="2">2.7.13.3</ecNumber>
    </recommendedName>
</protein>
<proteinExistence type="predicted"/>
<dbReference type="InterPro" id="IPR005467">
    <property type="entry name" value="His_kinase_dom"/>
</dbReference>
<keyword evidence="6" id="KW-0902">Two-component regulatory system</keyword>
<dbReference type="InterPro" id="IPR004358">
    <property type="entry name" value="Sig_transdc_His_kin-like_C"/>
</dbReference>
<feature type="domain" description="Histidine kinase" evidence="7">
    <location>
        <begin position="242"/>
        <end position="458"/>
    </location>
</feature>
<dbReference type="CDD" id="cd00075">
    <property type="entry name" value="HATPase"/>
    <property type="match status" value="1"/>
</dbReference>
<keyword evidence="3" id="KW-0597">Phosphoprotein</keyword>
<sequence length="479" mass="51026">MQHPASSQAQALCDGADRLISAEEPLAGLQMRCGGEIPGEIAIPALLELVRKVRAYNLKLARTIRASDGRDSITAWIEAQPEGEGVAIAIRSWQTVPLPAEDPAEVAEHRAAIDRTLAELSARLDAQQGVLTVESDAPDLADLTAAMQAGFGRPWTDFVSIAGSSHQQPMHWRLLDGANLTVAGSDRSWRAALFPQQAPGQEPTGFELCLTAEQPLAAQSAVPLVPAAPVLPQNEPGLVGRDIAPVLRQPIARIIANAETIRTRMAGPLAEEYSQYAADIASAGQHLLSLVEDLADLEVVEADDFNTAPDRIDLADVARRAAGILAVRAQERGIAIDPPRIGEHLPAIAEFRRVLQVLLNLVGNAIRYSPDNSQVWIRLEPDGARAKVIVADQGPGLTQEQQGRVFEKFERLGRSDESGSGLGLYISRRLARAMGGELTVESAPGQGARFILDVPGDLLAAAPVTCPKPDEQAANGSGD</sequence>
<dbReference type="PANTHER" id="PTHR43711:SF26">
    <property type="entry name" value="SENSOR HISTIDINE KINASE RCSC"/>
    <property type="match status" value="1"/>
</dbReference>
<keyword evidence="4" id="KW-0808">Transferase</keyword>
<dbReference type="InterPro" id="IPR036890">
    <property type="entry name" value="HATPase_C_sf"/>
</dbReference>
<dbReference type="CDD" id="cd00082">
    <property type="entry name" value="HisKA"/>
    <property type="match status" value="1"/>
</dbReference>
<dbReference type="Gene3D" id="1.10.287.130">
    <property type="match status" value="1"/>
</dbReference>
<dbReference type="InterPro" id="IPR003661">
    <property type="entry name" value="HisK_dim/P_dom"/>
</dbReference>
<dbReference type="AlphaFoldDB" id="A0A2N0I2W7"/>
<dbReference type="Pfam" id="PF02518">
    <property type="entry name" value="HATPase_c"/>
    <property type="match status" value="1"/>
</dbReference>
<evidence type="ECO:0000259" key="7">
    <source>
        <dbReference type="PROSITE" id="PS50109"/>
    </source>
</evidence>
<dbReference type="EC" id="2.7.13.3" evidence="2"/>
<dbReference type="SUPFAM" id="SSF47384">
    <property type="entry name" value="Homodimeric domain of signal transducing histidine kinase"/>
    <property type="match status" value="1"/>
</dbReference>
<name>A0A2N0I2W7_9SPHN</name>
<accession>A0A2N0I2W7</accession>
<reference evidence="8 9" key="1">
    <citation type="submission" date="2017-11" db="EMBL/GenBank/DDBJ databases">
        <title>Genomic Encyclopedia of Type Strains, Phase III (KMG-III): the genomes of soil and plant-associated and newly described type strains.</title>
        <authorList>
            <person name="Whitman W."/>
        </authorList>
    </citation>
    <scope>NUCLEOTIDE SEQUENCE [LARGE SCALE GENOMIC DNA]</scope>
    <source>
        <strain evidence="8 9">CGMCC 1.12274</strain>
    </source>
</reference>
<comment type="caution">
    <text evidence="8">The sequence shown here is derived from an EMBL/GenBank/DDBJ whole genome shotgun (WGS) entry which is preliminary data.</text>
</comment>
<keyword evidence="5 8" id="KW-0418">Kinase</keyword>
<evidence type="ECO:0000256" key="3">
    <source>
        <dbReference type="ARBA" id="ARBA00022553"/>
    </source>
</evidence>
<dbReference type="Pfam" id="PF00512">
    <property type="entry name" value="HisKA"/>
    <property type="match status" value="1"/>
</dbReference>
<evidence type="ECO:0000313" key="9">
    <source>
        <dbReference type="Proteomes" id="UP000232587"/>
    </source>
</evidence>